<evidence type="ECO:0000256" key="2">
    <source>
        <dbReference type="ARBA" id="ARBA00023242"/>
    </source>
</evidence>
<evidence type="ECO:0000313" key="7">
    <source>
        <dbReference type="Proteomes" id="UP000504611"/>
    </source>
</evidence>
<evidence type="ECO:0000256" key="5">
    <source>
        <dbReference type="ARBA" id="ARBA00048695"/>
    </source>
</evidence>
<evidence type="ECO:0000256" key="3">
    <source>
        <dbReference type="ARBA" id="ARBA00034483"/>
    </source>
</evidence>
<dbReference type="GO" id="GO:0044666">
    <property type="term" value="C:MLL3/4 complex"/>
    <property type="evidence" value="ECO:0007669"/>
    <property type="project" value="TreeGrafter"/>
</dbReference>
<dbReference type="InterPro" id="IPR048560">
    <property type="entry name" value="KDM6A_B-like_GATAL"/>
</dbReference>
<dbReference type="AlphaFoldDB" id="A0A6I9NJV9"/>
<dbReference type="PANTHER" id="PTHR14017">
    <property type="entry name" value="LYSINE-SPECIFIC DEMETHYLASE"/>
    <property type="match status" value="1"/>
</dbReference>
<sequence length="127" mass="14454">MKSESLRVFTFPTIRSSISLRHCLMQSIKHIQMLREQLLAAGKKISYQSRVKDEPAYYCNDCDLEVYDLLLVTSENSTKKSYVVHCEDCARAKSPSLGGVVVLEQYRIEELTKIYDAFTLAPSPVSK</sequence>
<comment type="subcellular location">
    <subcellularLocation>
        <location evidence="1">Nucleus</location>
    </subcellularLocation>
</comment>
<organism evidence="7 8">
    <name type="scientific">Notothenia coriiceps</name>
    <name type="common">black rockcod</name>
    <dbReference type="NCBI Taxonomy" id="8208"/>
    <lineage>
        <taxon>Eukaryota</taxon>
        <taxon>Metazoa</taxon>
        <taxon>Chordata</taxon>
        <taxon>Craniata</taxon>
        <taxon>Vertebrata</taxon>
        <taxon>Euteleostomi</taxon>
        <taxon>Actinopterygii</taxon>
        <taxon>Neopterygii</taxon>
        <taxon>Teleostei</taxon>
        <taxon>Neoteleostei</taxon>
        <taxon>Acanthomorphata</taxon>
        <taxon>Eupercaria</taxon>
        <taxon>Perciformes</taxon>
        <taxon>Notothenioidei</taxon>
        <taxon>Nototheniidae</taxon>
        <taxon>Notothenia</taxon>
    </lineage>
</organism>
<reference evidence="8" key="1">
    <citation type="submission" date="2025-08" db="UniProtKB">
        <authorList>
            <consortium name="RefSeq"/>
        </authorList>
    </citation>
    <scope>IDENTIFICATION</scope>
    <source>
        <tissue evidence="8">Muscle</tissue>
    </source>
</reference>
<name>A0A6I9NJV9_9TELE</name>
<dbReference type="OrthoDB" id="418911at2759"/>
<dbReference type="InterPro" id="IPR051630">
    <property type="entry name" value="Corepressor-Demethylase"/>
</dbReference>
<evidence type="ECO:0000313" key="8">
    <source>
        <dbReference type="RefSeq" id="XP_010774795.1"/>
    </source>
</evidence>
<dbReference type="EC" id="1.14.11.68" evidence="4"/>
<evidence type="ECO:0000259" key="6">
    <source>
        <dbReference type="Pfam" id="PF21326"/>
    </source>
</evidence>
<dbReference type="PANTHER" id="PTHR14017:SF27">
    <property type="entry name" value="[HISTONE H3]-TRIMETHYL-L-LYSINE(27) DEMETHYLASE"/>
    <property type="match status" value="1"/>
</dbReference>
<dbReference type="InterPro" id="IPR046941">
    <property type="entry name" value="KDM6_GATAL_sf"/>
</dbReference>
<accession>A0A6I9NJV9</accession>
<dbReference type="GO" id="GO:0031490">
    <property type="term" value="F:chromatin DNA binding"/>
    <property type="evidence" value="ECO:0007669"/>
    <property type="project" value="TreeGrafter"/>
</dbReference>
<dbReference type="GeneID" id="104950047"/>
<evidence type="ECO:0000256" key="4">
    <source>
        <dbReference type="ARBA" id="ARBA00034525"/>
    </source>
</evidence>
<dbReference type="KEGG" id="ncc:104950047"/>
<dbReference type="GO" id="GO:0071558">
    <property type="term" value="F:histone H3K27me2/H3K27me3 demethylase activity"/>
    <property type="evidence" value="ECO:0007669"/>
    <property type="project" value="UniProtKB-EC"/>
</dbReference>
<keyword evidence="7" id="KW-1185">Reference proteome</keyword>
<evidence type="ECO:0000256" key="1">
    <source>
        <dbReference type="ARBA" id="ARBA00004123"/>
    </source>
</evidence>
<dbReference type="GO" id="GO:0010468">
    <property type="term" value="P:regulation of gene expression"/>
    <property type="evidence" value="ECO:0007669"/>
    <property type="project" value="TreeGrafter"/>
</dbReference>
<dbReference type="FunFam" id="2.10.110.20:FF:000001">
    <property type="entry name" value="lysine-specific demethylase 6A isoform X2"/>
    <property type="match status" value="1"/>
</dbReference>
<proteinExistence type="inferred from homology"/>
<comment type="similarity">
    <text evidence="3">Belongs to the UTX family.</text>
</comment>
<dbReference type="Proteomes" id="UP000504611">
    <property type="component" value="Unplaced"/>
</dbReference>
<gene>
    <name evidence="8" type="primary">LOC104950047</name>
</gene>
<protein>
    <recommendedName>
        <fullName evidence="4">[histone H3]-trimethyl-L-lysine(27) demethylase</fullName>
        <ecNumber evidence="4">1.14.11.68</ecNumber>
    </recommendedName>
</protein>
<dbReference type="Pfam" id="PF21326">
    <property type="entry name" value="KDM6_GATAL"/>
    <property type="match status" value="1"/>
</dbReference>
<dbReference type="GO" id="GO:0007507">
    <property type="term" value="P:heart development"/>
    <property type="evidence" value="ECO:0007669"/>
    <property type="project" value="TreeGrafter"/>
</dbReference>
<keyword evidence="2" id="KW-0539">Nucleus</keyword>
<dbReference type="GO" id="GO:0000978">
    <property type="term" value="F:RNA polymerase II cis-regulatory region sequence-specific DNA binding"/>
    <property type="evidence" value="ECO:0007669"/>
    <property type="project" value="TreeGrafter"/>
</dbReference>
<comment type="catalytic activity">
    <reaction evidence="5">
        <text>N(6),N(6),N(6)-trimethyl-L-lysyl(27)-[histone H3] + 2 2-oxoglutarate + 2 O2 = N(6)-methyl-L-lysyl(27)-[histone H3] + 2 formaldehyde + 2 succinate + 2 CO2</text>
        <dbReference type="Rhea" id="RHEA:60224"/>
        <dbReference type="Rhea" id="RHEA-COMP:15535"/>
        <dbReference type="Rhea" id="RHEA-COMP:15544"/>
        <dbReference type="ChEBI" id="CHEBI:15379"/>
        <dbReference type="ChEBI" id="CHEBI:16526"/>
        <dbReference type="ChEBI" id="CHEBI:16810"/>
        <dbReference type="ChEBI" id="CHEBI:16842"/>
        <dbReference type="ChEBI" id="CHEBI:30031"/>
        <dbReference type="ChEBI" id="CHEBI:61929"/>
        <dbReference type="ChEBI" id="CHEBI:61961"/>
        <dbReference type="EC" id="1.14.11.68"/>
    </reaction>
</comment>
<feature type="domain" description="Lysine-specific demethylase 6A/B-like GATA-like" evidence="6">
    <location>
        <begin position="48"/>
        <end position="107"/>
    </location>
</feature>
<dbReference type="Gene3D" id="2.10.110.20">
    <property type="match status" value="1"/>
</dbReference>
<dbReference type="RefSeq" id="XP_010774795.1">
    <property type="nucleotide sequence ID" value="XM_010776493.1"/>
</dbReference>